<proteinExistence type="predicted"/>
<organism evidence="1 2">
    <name type="scientific">Campylobacter phage CP20</name>
    <dbReference type="NCBI Taxonomy" id="2506428"/>
    <lineage>
        <taxon>Viruses</taxon>
        <taxon>Duplodnaviria</taxon>
        <taxon>Heunggongvirae</taxon>
        <taxon>Uroviricota</taxon>
        <taxon>Caudoviricetes</taxon>
        <taxon>Connertonviridae</taxon>
        <taxon>Firehammervirus</taxon>
        <taxon>Firehammervirus CPt10</taxon>
    </lineage>
</organism>
<dbReference type="Proteomes" id="UP000290538">
    <property type="component" value="Segment"/>
</dbReference>
<reference evidence="1 2" key="1">
    <citation type="submission" date="2019-01" db="EMBL/GenBank/DDBJ databases">
        <title>Complete genome sequence of Campylobacter bacteriophage CP20.</title>
        <authorList>
            <person name="Connerton I.F."/>
        </authorList>
    </citation>
    <scope>NUCLEOTIDE SEQUENCE [LARGE SCALE GENOMIC DNA]</scope>
</reference>
<name>A0A410T7A6_9CAUD</name>
<evidence type="ECO:0000313" key="1">
    <source>
        <dbReference type="EMBL" id="QAU04872.1"/>
    </source>
</evidence>
<sequence>MALEASKIKIIDFVYETTKTLSQITEEAVTEMQGLVAKNDGKPVYVRVTDVDQSRVILINSDGKIINNTSNNIVQDKRIDRLIKSLA</sequence>
<dbReference type="EMBL" id="MK408758">
    <property type="protein sequence ID" value="QAU04872.1"/>
    <property type="molecule type" value="Genomic_DNA"/>
</dbReference>
<accession>A0A410T7A6</accession>
<protein>
    <submittedName>
        <fullName evidence="1">Uncharacterized protein</fullName>
    </submittedName>
</protein>
<evidence type="ECO:0000313" key="2">
    <source>
        <dbReference type="Proteomes" id="UP000290538"/>
    </source>
</evidence>